<dbReference type="InterPro" id="IPR015701">
    <property type="entry name" value="FNR"/>
</dbReference>
<feature type="domain" description="4Fe-4S ferredoxin-type" evidence="11">
    <location>
        <begin position="86"/>
        <end position="114"/>
    </location>
</feature>
<dbReference type="SUPFAM" id="SSF52343">
    <property type="entry name" value="Ferredoxin reductase-like, C-terminal NADP-linked domain"/>
    <property type="match status" value="1"/>
</dbReference>
<comment type="caution">
    <text evidence="13">The sequence shown here is derived from an EMBL/GenBank/DDBJ whole genome shotgun (WGS) entry which is preliminary data.</text>
</comment>
<evidence type="ECO:0000256" key="3">
    <source>
        <dbReference type="ARBA" id="ARBA00022723"/>
    </source>
</evidence>
<dbReference type="PANTHER" id="PTHR43314">
    <property type="match status" value="1"/>
</dbReference>
<dbReference type="PIRSF" id="PIRSF501177">
    <property type="entry name" value="BoxA"/>
    <property type="match status" value="1"/>
</dbReference>
<dbReference type="Gene3D" id="3.30.70.20">
    <property type="match status" value="1"/>
</dbReference>
<feature type="binding site" evidence="10">
    <location>
        <begin position="430"/>
        <end position="431"/>
    </location>
    <ligand>
        <name>NADP(+)</name>
        <dbReference type="ChEBI" id="CHEBI:58349"/>
    </ligand>
</feature>
<dbReference type="EC" id="1.14.13.208" evidence="9"/>
<organism evidence="13 14">
    <name type="scientific">Cupriavidus phytorum</name>
    <dbReference type="NCBI Taxonomy" id="3024399"/>
    <lineage>
        <taxon>Bacteria</taxon>
        <taxon>Pseudomonadati</taxon>
        <taxon>Pseudomonadota</taxon>
        <taxon>Betaproteobacteria</taxon>
        <taxon>Burkholderiales</taxon>
        <taxon>Burkholderiaceae</taxon>
        <taxon>Cupriavidus</taxon>
    </lineage>
</organism>
<evidence type="ECO:0000256" key="9">
    <source>
        <dbReference type="PIRNR" id="PIRNR000361"/>
    </source>
</evidence>
<feature type="binding site" evidence="10">
    <location>
        <position position="469"/>
    </location>
    <ligand>
        <name>NADP(+)</name>
        <dbReference type="ChEBI" id="CHEBI:58349"/>
    </ligand>
</feature>
<evidence type="ECO:0000256" key="2">
    <source>
        <dbReference type="ARBA" id="ARBA00022630"/>
    </source>
</evidence>
<evidence type="ECO:0000256" key="10">
    <source>
        <dbReference type="PIRSR" id="PIRSR000361-1"/>
    </source>
</evidence>
<dbReference type="GO" id="GO:0016491">
    <property type="term" value="F:oxidoreductase activity"/>
    <property type="evidence" value="ECO:0007669"/>
    <property type="project" value="UniProtKB-KW"/>
</dbReference>
<evidence type="ECO:0000259" key="12">
    <source>
        <dbReference type="PROSITE" id="PS51384"/>
    </source>
</evidence>
<dbReference type="PROSITE" id="PS51384">
    <property type="entry name" value="FAD_FR"/>
    <property type="match status" value="1"/>
</dbReference>
<dbReference type="EMBL" id="QKZN01000001">
    <property type="protein sequence ID" value="PZX34404.1"/>
    <property type="molecule type" value="Genomic_DNA"/>
</dbReference>
<evidence type="ECO:0000256" key="8">
    <source>
        <dbReference type="ARBA" id="ARBA00023014"/>
    </source>
</evidence>
<keyword evidence="8" id="KW-0411">Iron-sulfur</keyword>
<evidence type="ECO:0000313" key="13">
    <source>
        <dbReference type="EMBL" id="PZX34404.1"/>
    </source>
</evidence>
<dbReference type="InterPro" id="IPR017900">
    <property type="entry name" value="4Fe4S_Fe_S_CS"/>
</dbReference>
<feature type="domain" description="FAD-binding FR-type" evidence="12">
    <location>
        <begin position="198"/>
        <end position="320"/>
    </location>
</feature>
<feature type="binding site" evidence="10">
    <location>
        <position position="335"/>
    </location>
    <ligand>
        <name>NADP(+)</name>
        <dbReference type="ChEBI" id="CHEBI:58349"/>
    </ligand>
</feature>
<keyword evidence="6 9" id="KW-0560">Oxidoreductase</keyword>
<feature type="domain" description="4Fe-4S ferredoxin-type" evidence="11">
    <location>
        <begin position="55"/>
        <end position="84"/>
    </location>
</feature>
<dbReference type="InterPro" id="IPR017938">
    <property type="entry name" value="Riboflavin_synthase-like_b-brl"/>
</dbReference>
<evidence type="ECO:0000256" key="4">
    <source>
        <dbReference type="ARBA" id="ARBA00022827"/>
    </source>
</evidence>
<dbReference type="InterPro" id="IPR017634">
    <property type="entry name" value="Benzoyl_CoA_Oase_BoxA"/>
</dbReference>
<dbReference type="Gene3D" id="2.40.30.10">
    <property type="entry name" value="Translation factors"/>
    <property type="match status" value="1"/>
</dbReference>
<dbReference type="SUPFAM" id="SSF54862">
    <property type="entry name" value="4Fe-4S ferredoxins"/>
    <property type="match status" value="1"/>
</dbReference>
<evidence type="ECO:0000256" key="5">
    <source>
        <dbReference type="ARBA" id="ARBA00022857"/>
    </source>
</evidence>
<dbReference type="PRINTS" id="PR00371">
    <property type="entry name" value="FPNCR"/>
</dbReference>
<name>A0A2W7PDT1_9BURK</name>
<comment type="cofactor">
    <cofactor evidence="1">
        <name>FAD</name>
        <dbReference type="ChEBI" id="CHEBI:57692"/>
    </cofactor>
</comment>
<dbReference type="Gene3D" id="3.40.50.80">
    <property type="entry name" value="Nucleotide-binding domain of ferredoxin-NADP reductase (FNR) module"/>
    <property type="match status" value="1"/>
</dbReference>
<proteinExistence type="predicted"/>
<feature type="binding site" evidence="10">
    <location>
        <position position="280"/>
    </location>
    <ligand>
        <name>NADP(+)</name>
        <dbReference type="ChEBI" id="CHEBI:58349"/>
    </ligand>
</feature>
<dbReference type="PROSITE" id="PS51379">
    <property type="entry name" value="4FE4S_FER_2"/>
    <property type="match status" value="2"/>
</dbReference>
<keyword evidence="3" id="KW-0479">Metal-binding</keyword>
<keyword evidence="7" id="KW-0408">Iron</keyword>
<protein>
    <recommendedName>
        <fullName evidence="9">Benzoyl-CoA oxygenase component A</fullName>
        <ecNumber evidence="9">1.14.13.208</ecNumber>
    </recommendedName>
</protein>
<dbReference type="InterPro" id="IPR001709">
    <property type="entry name" value="Flavoprot_Pyr_Nucl_cyt_Rdtase"/>
</dbReference>
<keyword evidence="14" id="KW-1185">Reference proteome</keyword>
<feature type="binding site" evidence="10">
    <location>
        <position position="260"/>
    </location>
    <ligand>
        <name>NADP(+)</name>
        <dbReference type="ChEBI" id="CHEBI:58349"/>
    </ligand>
</feature>
<comment type="subunit">
    <text evidence="9">Homodimer.</text>
</comment>
<evidence type="ECO:0000259" key="11">
    <source>
        <dbReference type="PROSITE" id="PS51379"/>
    </source>
</evidence>
<dbReference type="Pfam" id="PF00175">
    <property type="entry name" value="NAD_binding_1"/>
    <property type="match status" value="1"/>
</dbReference>
<keyword evidence="4 9" id="KW-0274">FAD</keyword>
<dbReference type="InterPro" id="IPR039261">
    <property type="entry name" value="FNR_nucleotide-bd"/>
</dbReference>
<feature type="binding site" evidence="10">
    <location>
        <begin position="394"/>
        <end position="395"/>
    </location>
    <ligand>
        <name>NADP(+)</name>
        <dbReference type="ChEBI" id="CHEBI:58349"/>
    </ligand>
</feature>
<dbReference type="Proteomes" id="UP000249638">
    <property type="component" value="Unassembled WGS sequence"/>
</dbReference>
<dbReference type="GO" id="GO:0051536">
    <property type="term" value="F:iron-sulfur cluster binding"/>
    <property type="evidence" value="ECO:0007669"/>
    <property type="project" value="UniProtKB-KW"/>
</dbReference>
<comment type="catalytic activity">
    <reaction evidence="9">
        <text>benzoyl-CoA + NADPH + O2 + H(+) = 2,3-epoxy-2,3-dihydrobenzoyl-CoA + NADP(+) + H2O</text>
        <dbReference type="Rhea" id="RHEA:48312"/>
        <dbReference type="ChEBI" id="CHEBI:15377"/>
        <dbReference type="ChEBI" id="CHEBI:15378"/>
        <dbReference type="ChEBI" id="CHEBI:15379"/>
        <dbReference type="ChEBI" id="CHEBI:57369"/>
        <dbReference type="ChEBI" id="CHEBI:57783"/>
        <dbReference type="ChEBI" id="CHEBI:58349"/>
        <dbReference type="ChEBI" id="CHEBI:88118"/>
        <dbReference type="EC" id="1.14.13.208"/>
    </reaction>
</comment>
<dbReference type="InterPro" id="IPR017896">
    <property type="entry name" value="4Fe4S_Fe-S-bd"/>
</dbReference>
<dbReference type="GO" id="GO:0046872">
    <property type="term" value="F:metal ion binding"/>
    <property type="evidence" value="ECO:0007669"/>
    <property type="project" value="UniProtKB-KW"/>
</dbReference>
<reference evidence="13" key="1">
    <citation type="submission" date="2018-06" db="EMBL/GenBank/DDBJ databases">
        <title>Genomic Encyclopedia of Type Strains, Phase IV (KMG-V): Genome sequencing to study the core and pangenomes of soil and plant-associated prokaryotes.</title>
        <authorList>
            <person name="Whitman W."/>
        </authorList>
    </citation>
    <scope>NUCLEOTIDE SEQUENCE [LARGE SCALE GENOMIC DNA]</scope>
    <source>
        <strain evidence="13">MLR2-44</strain>
    </source>
</reference>
<keyword evidence="2 9" id="KW-0285">Flavoprotein</keyword>
<keyword evidence="5 9" id="KW-0521">NADP</keyword>
<dbReference type="SUPFAM" id="SSF63380">
    <property type="entry name" value="Riboflavin synthase domain-like"/>
    <property type="match status" value="1"/>
</dbReference>
<dbReference type="NCBIfam" id="TIGR03224">
    <property type="entry name" value="benzo_boxA"/>
    <property type="match status" value="1"/>
</dbReference>
<dbReference type="PIRSF" id="PIRSF000361">
    <property type="entry name" value="Frd-NADP+_RD"/>
    <property type="match status" value="1"/>
</dbReference>
<dbReference type="InterPro" id="IPR001433">
    <property type="entry name" value="OxRdtase_FAD/NAD-bd"/>
</dbReference>
<sequence length="471" mass="51661">MRAWSFHEAPVLKPPLTLPSPLRGEGNTAGTDYMPWKPSDFLETAMDMAEIQVIKQHLIDPEICIRCNTCEATCPVGAITHDSRNYVVDADKCNLCMACIAPCPTGSIDNWRDVPKLRAYSVDEQLTWDALPDELSPEQLADMAPGADMQAAAPALPAASPLAGTAEEAFNSVRYGATVPPWSAAHAYTNLYGAKSANKTITATVTGNVRVTEVGRDYDTHHIVLDFGTTPFPVLEGQSIGIVPPGTDAGGRPHHARQYSIASPRNGERPGYNNLSLTIKRVLQDHDGNPVRGVGSNYMCDLKVGDKVEVIGPFGASFLMPNHPRSNIVMICTGTGSAPMRAMTEWRRRLRKAGKFDGGKLMLFFGARTQEELPYFGPLQKLPRDFIDINLAFSRTPGQPRRYVQDLMRERAADLAALLASADTYFYVCGLKSMEEGVVLALRDVAQQAGLNWETVAERLKREGRLHLETY</sequence>
<gene>
    <name evidence="13" type="ORF">C7416_101689</name>
</gene>
<dbReference type="Pfam" id="PF12838">
    <property type="entry name" value="Fer4_7"/>
    <property type="match status" value="1"/>
</dbReference>
<evidence type="ECO:0000256" key="1">
    <source>
        <dbReference type="ARBA" id="ARBA00001974"/>
    </source>
</evidence>
<evidence type="ECO:0000313" key="14">
    <source>
        <dbReference type="Proteomes" id="UP000249638"/>
    </source>
</evidence>
<evidence type="ECO:0000256" key="6">
    <source>
        <dbReference type="ARBA" id="ARBA00023002"/>
    </source>
</evidence>
<accession>A0A2W7PDT1</accession>
<evidence type="ECO:0000256" key="7">
    <source>
        <dbReference type="ARBA" id="ARBA00023004"/>
    </source>
</evidence>
<dbReference type="InterPro" id="IPR017927">
    <property type="entry name" value="FAD-bd_FR_type"/>
</dbReference>
<dbReference type="AlphaFoldDB" id="A0A2W7PDT1"/>
<dbReference type="PROSITE" id="PS00198">
    <property type="entry name" value="4FE4S_FER_1"/>
    <property type="match status" value="1"/>
</dbReference>